<keyword evidence="3 9" id="KW-0378">Hydrolase</keyword>
<reference evidence="11 12" key="1">
    <citation type="journal article" date="2014" name="Proc. Natl. Acad. Sci. U.S.A.">
        <title>Functional type 2 photosynthetic reaction centers found in the rare bacterial phylum Gemmatimonadetes.</title>
        <authorList>
            <person name="Zeng Y."/>
            <person name="Feng F."/>
            <person name="Medova H."/>
            <person name="Dean J."/>
            <person name="Koblizek M."/>
        </authorList>
    </citation>
    <scope>NUCLEOTIDE SEQUENCE [LARGE SCALE GENOMIC DNA]</scope>
    <source>
        <strain evidence="11 12">AP64</strain>
    </source>
</reference>
<feature type="binding site" evidence="9">
    <location>
        <begin position="189"/>
        <end position="193"/>
    </location>
    <ligand>
        <name>GTP</name>
        <dbReference type="ChEBI" id="CHEBI:37565"/>
    </ligand>
</feature>
<dbReference type="InterPro" id="IPR036891">
    <property type="entry name" value="Signal_recog_part_SRP54_M_sf"/>
</dbReference>
<dbReference type="STRING" id="1379270.GEMMAAP_11815"/>
<comment type="domain">
    <text evidence="9">Composed of three domains: the N-terminal N domain, which is responsible for interactions with the ribosome, the central G domain, which binds GTP, and the C-terminal M domain, which binds the RNA and the signal sequence of the RNC.</text>
</comment>
<dbReference type="GO" id="GO:0008312">
    <property type="term" value="F:7S RNA binding"/>
    <property type="evidence" value="ECO:0007669"/>
    <property type="project" value="InterPro"/>
</dbReference>
<evidence type="ECO:0000256" key="7">
    <source>
        <dbReference type="ARBA" id="ARBA00023274"/>
    </source>
</evidence>
<keyword evidence="5 9" id="KW-0342">GTP-binding</keyword>
<dbReference type="RefSeq" id="WP_026849595.1">
    <property type="nucleotide sequence ID" value="NZ_CP011454.1"/>
</dbReference>
<feature type="domain" description="SRP54-type proteins GTP-binding" evidence="10">
    <location>
        <begin position="268"/>
        <end position="281"/>
    </location>
</feature>
<dbReference type="PANTHER" id="PTHR11564:SF5">
    <property type="entry name" value="SIGNAL RECOGNITION PARTICLE SUBUNIT SRP54"/>
    <property type="match status" value="1"/>
</dbReference>
<reference evidence="11 12" key="2">
    <citation type="journal article" date="2016" name="Environ. Microbiol. Rep.">
        <title>Metagenomic evidence for the presence of phototrophic Gemmatimonadetes bacteria in diverse environments.</title>
        <authorList>
            <person name="Zeng Y."/>
            <person name="Baumbach J."/>
            <person name="Barbosa E.G."/>
            <person name="Azevedo V."/>
            <person name="Zhang C."/>
            <person name="Koblizek M."/>
        </authorList>
    </citation>
    <scope>NUCLEOTIDE SEQUENCE [LARGE SCALE GENOMIC DNA]</scope>
    <source>
        <strain evidence="11 12">AP64</strain>
    </source>
</reference>
<organism evidence="11 12">
    <name type="scientific">Gemmatimonas phototrophica</name>
    <dbReference type="NCBI Taxonomy" id="1379270"/>
    <lineage>
        <taxon>Bacteria</taxon>
        <taxon>Pseudomonadati</taxon>
        <taxon>Gemmatimonadota</taxon>
        <taxon>Gemmatimonadia</taxon>
        <taxon>Gemmatimonadales</taxon>
        <taxon>Gemmatimonadaceae</taxon>
        <taxon>Gemmatimonas</taxon>
    </lineage>
</organism>
<dbReference type="CDD" id="cd18539">
    <property type="entry name" value="SRP_G"/>
    <property type="match status" value="1"/>
</dbReference>
<evidence type="ECO:0000256" key="2">
    <source>
        <dbReference type="ARBA" id="ARBA00022741"/>
    </source>
</evidence>
<proteinExistence type="inferred from homology"/>
<gene>
    <name evidence="9" type="primary">ffh</name>
    <name evidence="11" type="ORF">GEMMAAP_11815</name>
</gene>
<comment type="subcellular location">
    <subcellularLocation>
        <location evidence="9">Cytoplasm</location>
    </subcellularLocation>
    <text evidence="9">The SRP-RNC complex is targeted to the cytoplasmic membrane.</text>
</comment>
<dbReference type="FunFam" id="3.40.50.300:FF:000022">
    <property type="entry name" value="Signal recognition particle 54 kDa subunit"/>
    <property type="match status" value="1"/>
</dbReference>
<dbReference type="Gene3D" id="1.20.120.140">
    <property type="entry name" value="Signal recognition particle SRP54, nucleotide-binding domain"/>
    <property type="match status" value="1"/>
</dbReference>
<dbReference type="AlphaFoldDB" id="A0A143BL76"/>
<dbReference type="GO" id="GO:0048500">
    <property type="term" value="C:signal recognition particle"/>
    <property type="evidence" value="ECO:0007669"/>
    <property type="project" value="UniProtKB-UniRule"/>
</dbReference>
<evidence type="ECO:0000256" key="5">
    <source>
        <dbReference type="ARBA" id="ARBA00023134"/>
    </source>
</evidence>
<keyword evidence="9" id="KW-0963">Cytoplasm</keyword>
<evidence type="ECO:0000256" key="6">
    <source>
        <dbReference type="ARBA" id="ARBA00023135"/>
    </source>
</evidence>
<dbReference type="Gene3D" id="3.40.50.300">
    <property type="entry name" value="P-loop containing nucleotide triphosphate hydrolases"/>
    <property type="match status" value="1"/>
</dbReference>
<comment type="catalytic activity">
    <reaction evidence="8 9">
        <text>GTP + H2O = GDP + phosphate + H(+)</text>
        <dbReference type="Rhea" id="RHEA:19669"/>
        <dbReference type="ChEBI" id="CHEBI:15377"/>
        <dbReference type="ChEBI" id="CHEBI:15378"/>
        <dbReference type="ChEBI" id="CHEBI:37565"/>
        <dbReference type="ChEBI" id="CHEBI:43474"/>
        <dbReference type="ChEBI" id="CHEBI:58189"/>
        <dbReference type="EC" id="3.6.5.4"/>
    </reaction>
</comment>
<keyword evidence="2 9" id="KW-0547">Nucleotide-binding</keyword>
<protein>
    <recommendedName>
        <fullName evidence="9">Signal recognition particle protein</fullName>
        <ecNumber evidence="9">3.6.5.4</ecNumber>
    </recommendedName>
    <alternativeName>
        <fullName evidence="9">Fifty-four homolog</fullName>
    </alternativeName>
</protein>
<evidence type="ECO:0000313" key="11">
    <source>
        <dbReference type="EMBL" id="AMW05301.1"/>
    </source>
</evidence>
<keyword evidence="4 9" id="KW-0694">RNA-binding</keyword>
<keyword evidence="7 9" id="KW-0687">Ribonucleoprotein</keyword>
<evidence type="ECO:0000256" key="3">
    <source>
        <dbReference type="ARBA" id="ARBA00022801"/>
    </source>
</evidence>
<evidence type="ECO:0000256" key="8">
    <source>
        <dbReference type="ARBA" id="ARBA00048027"/>
    </source>
</evidence>
<feature type="binding site" evidence="9">
    <location>
        <begin position="247"/>
        <end position="250"/>
    </location>
    <ligand>
        <name>GTP</name>
        <dbReference type="ChEBI" id="CHEBI:37565"/>
    </ligand>
</feature>
<comment type="similarity">
    <text evidence="1 9">Belongs to the GTP-binding SRP family. SRP54 subfamily.</text>
</comment>
<evidence type="ECO:0000256" key="1">
    <source>
        <dbReference type="ARBA" id="ARBA00005450"/>
    </source>
</evidence>
<dbReference type="PROSITE" id="PS00300">
    <property type="entry name" value="SRP54"/>
    <property type="match status" value="1"/>
</dbReference>
<dbReference type="GO" id="GO:0003924">
    <property type="term" value="F:GTPase activity"/>
    <property type="evidence" value="ECO:0007669"/>
    <property type="project" value="UniProtKB-UniRule"/>
</dbReference>
<dbReference type="InterPro" id="IPR027417">
    <property type="entry name" value="P-loop_NTPase"/>
</dbReference>
<dbReference type="Pfam" id="PF00448">
    <property type="entry name" value="SRP54"/>
    <property type="match status" value="1"/>
</dbReference>
<evidence type="ECO:0000256" key="4">
    <source>
        <dbReference type="ARBA" id="ARBA00022884"/>
    </source>
</evidence>
<dbReference type="SUPFAM" id="SSF52540">
    <property type="entry name" value="P-loop containing nucleoside triphosphate hydrolases"/>
    <property type="match status" value="1"/>
</dbReference>
<evidence type="ECO:0000259" key="10">
    <source>
        <dbReference type="PROSITE" id="PS00300"/>
    </source>
</evidence>
<dbReference type="Pfam" id="PF02978">
    <property type="entry name" value="SRP_SPB"/>
    <property type="match status" value="1"/>
</dbReference>
<dbReference type="KEGG" id="gph:GEMMAAP_11815"/>
<dbReference type="SUPFAM" id="SSF47446">
    <property type="entry name" value="Signal peptide-binding domain"/>
    <property type="match status" value="1"/>
</dbReference>
<dbReference type="Gene3D" id="1.10.260.30">
    <property type="entry name" value="Signal recognition particle, SRP54 subunit, M-domain"/>
    <property type="match status" value="1"/>
</dbReference>
<dbReference type="Pfam" id="PF02881">
    <property type="entry name" value="SRP54_N"/>
    <property type="match status" value="1"/>
</dbReference>
<dbReference type="InterPro" id="IPR004125">
    <property type="entry name" value="Signal_recog_particle_SRP54_M"/>
</dbReference>
<dbReference type="eggNOG" id="COG0541">
    <property type="taxonomic scope" value="Bacteria"/>
</dbReference>
<dbReference type="HAMAP" id="MF_00306">
    <property type="entry name" value="SRP54"/>
    <property type="match status" value="1"/>
</dbReference>
<keyword evidence="6 9" id="KW-0733">Signal recognition particle</keyword>
<keyword evidence="12" id="KW-1185">Reference proteome</keyword>
<dbReference type="InterPro" id="IPR042101">
    <property type="entry name" value="SRP54_N_sf"/>
</dbReference>
<comment type="function">
    <text evidence="9">Involved in targeting and insertion of nascent membrane proteins into the cytoplasmic membrane. Binds to the hydrophobic signal sequence of the ribosome-nascent chain (RNC) as it emerges from the ribosomes. The SRP-RNC complex is then targeted to the cytoplasmic membrane where it interacts with the SRP receptor FtsY.</text>
</comment>
<dbReference type="InterPro" id="IPR004780">
    <property type="entry name" value="SRP"/>
</dbReference>
<evidence type="ECO:0000256" key="9">
    <source>
        <dbReference type="HAMAP-Rule" id="MF_00306"/>
    </source>
</evidence>
<accession>A0A143BL76</accession>
<dbReference type="GO" id="GO:0006614">
    <property type="term" value="P:SRP-dependent cotranslational protein targeting to membrane"/>
    <property type="evidence" value="ECO:0007669"/>
    <property type="project" value="InterPro"/>
</dbReference>
<dbReference type="OrthoDB" id="9804720at2"/>
<evidence type="ECO:0000313" key="12">
    <source>
        <dbReference type="Proteomes" id="UP000076404"/>
    </source>
</evidence>
<dbReference type="InterPro" id="IPR000897">
    <property type="entry name" value="SRP54_GTPase_dom"/>
</dbReference>
<name>A0A143BL76_9BACT</name>
<feature type="binding site" evidence="9">
    <location>
        <begin position="107"/>
        <end position="114"/>
    </location>
    <ligand>
        <name>GTP</name>
        <dbReference type="ChEBI" id="CHEBI:37565"/>
    </ligand>
</feature>
<comment type="subunit">
    <text evidence="9">Part of the signal recognition particle protein translocation system, which is composed of SRP and FtsY.</text>
</comment>
<dbReference type="Proteomes" id="UP000076404">
    <property type="component" value="Chromosome"/>
</dbReference>
<sequence length="452" mass="49843">MFDELTDKLGNVFAKLRGRGVLTENDIKEGMREVRRVLLEADVNFALTREFLERVEKQAVGVLQLKSIQPAQQLVKIVHDELTAMLGERREGLKMSSVPPTIIMMVGLQGSGKTTTAGKLARRLKLEAKSTRLVAADVYRPAAIDQLETLGKALDVPVYADRTTQDVVKIAKAGIEQGVRNRDRVVIVDTAGRLQIDADMMDELTRLKAAIKPDEILFVADGMTGQEAVKIAQGFNEALDITGVILTKLDGDARGGAALSIYGVLKKPIKYIGVGEKPDALEEFHPERMAGRILQMGDIVSLVEKAQEAFDETEAKKLEKKVRKDGMDLEDFLSAMRQMQKLGPFENLLKLLPGVNPKMLKDVKMDPKRMKHIEAIVLSMTPQERKKPDIINGSRRARIAKGCGRPVNEVNRLLDQFREMQKMMKKMGGGAGGKGGGMPRIPFGGGGMFGMR</sequence>
<dbReference type="SMART" id="SM00963">
    <property type="entry name" value="SRP54_N"/>
    <property type="match status" value="1"/>
</dbReference>
<dbReference type="InterPro" id="IPR022941">
    <property type="entry name" value="SRP54"/>
</dbReference>
<dbReference type="SMART" id="SM00962">
    <property type="entry name" value="SRP54"/>
    <property type="match status" value="1"/>
</dbReference>
<dbReference type="GO" id="GO:0005525">
    <property type="term" value="F:GTP binding"/>
    <property type="evidence" value="ECO:0007669"/>
    <property type="project" value="UniProtKB-UniRule"/>
</dbReference>
<dbReference type="NCBIfam" id="TIGR00959">
    <property type="entry name" value="ffh"/>
    <property type="match status" value="1"/>
</dbReference>
<dbReference type="SMART" id="SM00382">
    <property type="entry name" value="AAA"/>
    <property type="match status" value="1"/>
</dbReference>
<dbReference type="PANTHER" id="PTHR11564">
    <property type="entry name" value="SIGNAL RECOGNITION PARTICLE 54K PROTEIN SRP54"/>
    <property type="match status" value="1"/>
</dbReference>
<dbReference type="InterPro" id="IPR003593">
    <property type="entry name" value="AAA+_ATPase"/>
</dbReference>
<dbReference type="EC" id="3.6.5.4" evidence="9"/>
<dbReference type="EMBL" id="CP011454">
    <property type="protein sequence ID" value="AMW05301.1"/>
    <property type="molecule type" value="Genomic_DNA"/>
</dbReference>
<dbReference type="InterPro" id="IPR013822">
    <property type="entry name" value="Signal_recog_particl_SRP54_hlx"/>
</dbReference>